<dbReference type="Gene3D" id="1.10.225.10">
    <property type="entry name" value="Saposin-like"/>
    <property type="match status" value="1"/>
</dbReference>
<feature type="non-terminal residue" evidence="4">
    <location>
        <position position="1"/>
    </location>
</feature>
<dbReference type="Pfam" id="PF03489">
    <property type="entry name" value="SapB_2"/>
    <property type="match status" value="1"/>
</dbReference>
<keyword evidence="1" id="KW-1015">Disulfide bond</keyword>
<dbReference type="SMART" id="SM00741">
    <property type="entry name" value="SapB"/>
    <property type="match status" value="1"/>
</dbReference>
<dbReference type="Pfam" id="PF05184">
    <property type="entry name" value="SapB_1"/>
    <property type="match status" value="1"/>
</dbReference>
<gene>
    <name evidence="4" type="primary">Nkl</name>
    <name evidence="4" type="ORF">GTO92_0012453</name>
</gene>
<evidence type="ECO:0000313" key="4">
    <source>
        <dbReference type="EMBL" id="MBN3290596.1"/>
    </source>
</evidence>
<dbReference type="EMBL" id="JAAWVN010008779">
    <property type="protein sequence ID" value="MBN3290596.1"/>
    <property type="molecule type" value="Genomic_DNA"/>
</dbReference>
<keyword evidence="5" id="KW-1185">Reference proteome</keyword>
<protein>
    <submittedName>
        <fullName evidence="4">NKL protein</fullName>
    </submittedName>
</protein>
<dbReference type="PANTHER" id="PTHR15541:SF2">
    <property type="entry name" value="GRANULYSIN"/>
    <property type="match status" value="1"/>
</dbReference>
<dbReference type="PANTHER" id="PTHR15541">
    <property type="entry name" value="GRANULYSIN RELATED"/>
    <property type="match status" value="1"/>
</dbReference>
<feature type="domain" description="Saposin B-type" evidence="3">
    <location>
        <begin position="59"/>
        <end position="139"/>
    </location>
</feature>
<dbReference type="SUPFAM" id="SSF47862">
    <property type="entry name" value="Saposin"/>
    <property type="match status" value="1"/>
</dbReference>
<dbReference type="Proteomes" id="UP001166052">
    <property type="component" value="Unassembled WGS sequence"/>
</dbReference>
<name>A0ABS2YV30_POLSE</name>
<accession>A0ABS2YV30</accession>
<dbReference type="InterPro" id="IPR008138">
    <property type="entry name" value="SapB_2"/>
</dbReference>
<evidence type="ECO:0000256" key="1">
    <source>
        <dbReference type="ARBA" id="ARBA00023157"/>
    </source>
</evidence>
<comment type="caution">
    <text evidence="4">The sequence shown here is derived from an EMBL/GenBank/DDBJ whole genome shotgun (WGS) entry which is preliminary data.</text>
</comment>
<evidence type="ECO:0000313" key="5">
    <source>
        <dbReference type="Proteomes" id="UP001166052"/>
    </source>
</evidence>
<dbReference type="InterPro" id="IPR011001">
    <property type="entry name" value="Saposin-like"/>
</dbReference>
<evidence type="ECO:0000259" key="3">
    <source>
        <dbReference type="PROSITE" id="PS50015"/>
    </source>
</evidence>
<feature type="chain" id="PRO_5045835047" evidence="2">
    <location>
        <begin position="20"/>
        <end position="142"/>
    </location>
</feature>
<feature type="signal peptide" evidence="2">
    <location>
        <begin position="1"/>
        <end position="19"/>
    </location>
</feature>
<dbReference type="InterPro" id="IPR038847">
    <property type="entry name" value="Granulysin-like"/>
</dbReference>
<dbReference type="InterPro" id="IPR007856">
    <property type="entry name" value="SapB_1"/>
</dbReference>
<feature type="non-terminal residue" evidence="4">
    <location>
        <position position="142"/>
    </location>
</feature>
<evidence type="ECO:0000256" key="2">
    <source>
        <dbReference type="SAM" id="SignalP"/>
    </source>
</evidence>
<proteinExistence type="predicted"/>
<reference evidence="4" key="1">
    <citation type="journal article" date="2021" name="Cell">
        <title>Tracing the genetic footprints of vertebrate landing in non-teleost ray-finned fishes.</title>
        <authorList>
            <person name="Bi X."/>
            <person name="Wang K."/>
            <person name="Yang L."/>
            <person name="Pan H."/>
            <person name="Jiang H."/>
            <person name="Wei Q."/>
            <person name="Fang M."/>
            <person name="Yu H."/>
            <person name="Zhu C."/>
            <person name="Cai Y."/>
            <person name="He Y."/>
            <person name="Gan X."/>
            <person name="Zeng H."/>
            <person name="Yu D."/>
            <person name="Zhu Y."/>
            <person name="Jiang H."/>
            <person name="Qiu Q."/>
            <person name="Yang H."/>
            <person name="Zhang Y.E."/>
            <person name="Wang W."/>
            <person name="Zhu M."/>
            <person name="He S."/>
            <person name="Zhang G."/>
        </authorList>
    </citation>
    <scope>NUCLEOTIDE SEQUENCE</scope>
    <source>
        <strain evidence="4">Bchr_001</strain>
    </source>
</reference>
<sequence length="142" mass="15957">MMMMIYIALFAMLLTPSVSLKVHSDRLANEISIDENEFYEELVLSVCSDVTKVNVTSPNFIMCRICTYVVGKVKALVPPGTAKDGVIRILHTVCDRLPVFRSVCRNIISNFLGRLVDEIIANDNPKVICQTMSFCAAKTFYR</sequence>
<dbReference type="InterPro" id="IPR008139">
    <property type="entry name" value="SaposinB_dom"/>
</dbReference>
<organism evidence="4 5">
    <name type="scientific">Polypterus senegalus</name>
    <name type="common">Senegal bichir</name>
    <dbReference type="NCBI Taxonomy" id="55291"/>
    <lineage>
        <taxon>Eukaryota</taxon>
        <taxon>Metazoa</taxon>
        <taxon>Chordata</taxon>
        <taxon>Craniata</taxon>
        <taxon>Vertebrata</taxon>
        <taxon>Euteleostomi</taxon>
        <taxon>Actinopterygii</taxon>
        <taxon>Polypteriformes</taxon>
        <taxon>Polypteridae</taxon>
        <taxon>Polypterus</taxon>
    </lineage>
</organism>
<keyword evidence="2" id="KW-0732">Signal</keyword>
<dbReference type="PROSITE" id="PS50015">
    <property type="entry name" value="SAP_B"/>
    <property type="match status" value="1"/>
</dbReference>